<keyword evidence="3" id="KW-0663">Pyridoxal phosphate</keyword>
<organism evidence="4 5">
    <name type="scientific">Rubrobacter taiwanensis</name>
    <dbReference type="NCBI Taxonomy" id="185139"/>
    <lineage>
        <taxon>Bacteria</taxon>
        <taxon>Bacillati</taxon>
        <taxon>Actinomycetota</taxon>
        <taxon>Rubrobacteria</taxon>
        <taxon>Rubrobacterales</taxon>
        <taxon>Rubrobacteraceae</taxon>
        <taxon>Rubrobacter</taxon>
    </lineage>
</organism>
<dbReference type="GO" id="GO:0005829">
    <property type="term" value="C:cytosol"/>
    <property type="evidence" value="ECO:0007669"/>
    <property type="project" value="TreeGrafter"/>
</dbReference>
<keyword evidence="5" id="KW-1185">Reference proteome</keyword>
<dbReference type="InterPro" id="IPR036038">
    <property type="entry name" value="Aminotransferase-like"/>
</dbReference>
<evidence type="ECO:0000256" key="3">
    <source>
        <dbReference type="ARBA" id="ARBA00022898"/>
    </source>
</evidence>
<dbReference type="SUPFAM" id="SSF56752">
    <property type="entry name" value="D-aminoacid aminotransferase-like PLP-dependent enzymes"/>
    <property type="match status" value="1"/>
</dbReference>
<comment type="cofactor">
    <cofactor evidence="1">
        <name>pyridoxal 5'-phosphate</name>
        <dbReference type="ChEBI" id="CHEBI:597326"/>
    </cofactor>
</comment>
<accession>A0A4R1BDP5</accession>
<keyword evidence="4" id="KW-0808">Transferase</keyword>
<evidence type="ECO:0000256" key="1">
    <source>
        <dbReference type="ARBA" id="ARBA00001933"/>
    </source>
</evidence>
<reference evidence="4 5" key="1">
    <citation type="submission" date="2019-03" db="EMBL/GenBank/DDBJ databases">
        <title>Whole genome sequence of a novel Rubrobacter taiwanensis strain, isolated from Yellowstone National Park.</title>
        <authorList>
            <person name="Freed S."/>
            <person name="Ramaley R.F."/>
            <person name="Kyndt J.A."/>
        </authorList>
    </citation>
    <scope>NUCLEOTIDE SEQUENCE [LARGE SCALE GENOMIC DNA]</scope>
    <source>
        <strain evidence="4 5">Yellowstone</strain>
    </source>
</reference>
<keyword evidence="4" id="KW-0032">Aminotransferase</keyword>
<dbReference type="PANTHER" id="PTHR42743:SF2">
    <property type="entry name" value="AMINODEOXYCHORISMATE LYASE"/>
    <property type="match status" value="1"/>
</dbReference>
<dbReference type="Gene3D" id="3.20.10.10">
    <property type="entry name" value="D-amino Acid Aminotransferase, subunit A, domain 2"/>
    <property type="match status" value="1"/>
</dbReference>
<dbReference type="GO" id="GO:0008483">
    <property type="term" value="F:transaminase activity"/>
    <property type="evidence" value="ECO:0007669"/>
    <property type="project" value="UniProtKB-KW"/>
</dbReference>
<sequence>MSGRFVWTNGELAAAGARIDPRDRGFSLGDGLFETLRVRDGEILRLKSHLSRLREGAKTIGLPIPWSDEELAGALEATLAANGLSSAAARLTVSRGVPERRGLLPDAGASPTLVVTADPFDGYPARFYERGMAAVTSGMPRNERSPLANVKSLSYLENVLARREAAGADESLLLNTRGDLACASAANIFLVFGEKLVTPDLPSGALPGTVRAAVLKFGLAVEERPVRPEELEHAREAFLTSALLGAAPLVAVDGRPIGSGEPGPISRELSAVL</sequence>
<dbReference type="AlphaFoldDB" id="A0A4R1BDP5"/>
<evidence type="ECO:0000313" key="4">
    <source>
        <dbReference type="EMBL" id="TCJ15246.1"/>
    </source>
</evidence>
<evidence type="ECO:0000256" key="2">
    <source>
        <dbReference type="ARBA" id="ARBA00009320"/>
    </source>
</evidence>
<gene>
    <name evidence="4" type="ORF">E0L93_13120</name>
</gene>
<evidence type="ECO:0000313" key="5">
    <source>
        <dbReference type="Proteomes" id="UP000295244"/>
    </source>
</evidence>
<dbReference type="Gene3D" id="3.30.470.10">
    <property type="match status" value="1"/>
</dbReference>
<dbReference type="GO" id="GO:0008696">
    <property type="term" value="F:4-amino-4-deoxychorismate lyase activity"/>
    <property type="evidence" value="ECO:0007669"/>
    <property type="project" value="TreeGrafter"/>
</dbReference>
<protein>
    <submittedName>
        <fullName evidence="4">2-keto-4-methylthiobutyrate aminotransferase</fullName>
    </submittedName>
</protein>
<dbReference type="InterPro" id="IPR001544">
    <property type="entry name" value="Aminotrans_IV"/>
</dbReference>
<dbReference type="OrthoDB" id="3199344at2"/>
<comment type="similarity">
    <text evidence="2">Belongs to the class-IV pyridoxal-phosphate-dependent aminotransferase family.</text>
</comment>
<dbReference type="RefSeq" id="WP_132692536.1">
    <property type="nucleotide sequence ID" value="NZ_SKBU01000027.1"/>
</dbReference>
<dbReference type="PANTHER" id="PTHR42743">
    <property type="entry name" value="AMINO-ACID AMINOTRANSFERASE"/>
    <property type="match status" value="1"/>
</dbReference>
<dbReference type="EMBL" id="SKBU01000027">
    <property type="protein sequence ID" value="TCJ15246.1"/>
    <property type="molecule type" value="Genomic_DNA"/>
</dbReference>
<proteinExistence type="inferred from homology"/>
<dbReference type="Proteomes" id="UP000295244">
    <property type="component" value="Unassembled WGS sequence"/>
</dbReference>
<dbReference type="InterPro" id="IPR050571">
    <property type="entry name" value="Class-IV_PLP-Dep_Aminotrnsfr"/>
</dbReference>
<comment type="caution">
    <text evidence="4">The sequence shown here is derived from an EMBL/GenBank/DDBJ whole genome shotgun (WGS) entry which is preliminary data.</text>
</comment>
<dbReference type="FunFam" id="3.20.10.10:FF:000002">
    <property type="entry name" value="D-alanine aminotransferase"/>
    <property type="match status" value="1"/>
</dbReference>
<dbReference type="GO" id="GO:0008153">
    <property type="term" value="P:4-aminobenzoate biosynthetic process"/>
    <property type="evidence" value="ECO:0007669"/>
    <property type="project" value="TreeGrafter"/>
</dbReference>
<dbReference type="InterPro" id="IPR043132">
    <property type="entry name" value="BCAT-like_C"/>
</dbReference>
<dbReference type="InterPro" id="IPR043131">
    <property type="entry name" value="BCAT-like_N"/>
</dbReference>
<name>A0A4R1BDP5_9ACTN</name>
<dbReference type="Pfam" id="PF01063">
    <property type="entry name" value="Aminotran_4"/>
    <property type="match status" value="1"/>
</dbReference>